<reference evidence="2" key="1">
    <citation type="submission" date="2023-10" db="EMBL/GenBank/DDBJ databases">
        <title>Genome assembly of Pristionchus species.</title>
        <authorList>
            <person name="Yoshida K."/>
            <person name="Sommer R.J."/>
        </authorList>
    </citation>
    <scope>NUCLEOTIDE SEQUENCE</scope>
    <source>
        <strain evidence="2">RS5133</strain>
    </source>
</reference>
<gene>
    <name evidence="2" type="ORF">PFISCL1PPCAC_19856</name>
</gene>
<sequence>SESSRDDRRRWWQMRLLPWIFQRRFRLLQLRDLSYLSVAFVRYYFLKNYLFIYFFIAHLCWMLRRMSSTLPNRFLSSRYPTTLQKLSTFFRVPLSPIIIIALFALVKATLVLFPSAMNAAASEFVFVVTMIKTSRSDPCAESMGANCRRYVKFQVFTSTVGKAILS</sequence>
<evidence type="ECO:0000256" key="1">
    <source>
        <dbReference type="SAM" id="Phobius"/>
    </source>
</evidence>
<protein>
    <recommendedName>
        <fullName evidence="4">G protein-coupled receptor</fullName>
    </recommendedName>
</protein>
<keyword evidence="3" id="KW-1185">Reference proteome</keyword>
<dbReference type="AlphaFoldDB" id="A0AAV5WCU1"/>
<feature type="non-terminal residue" evidence="2">
    <location>
        <position position="1"/>
    </location>
</feature>
<dbReference type="Proteomes" id="UP001432322">
    <property type="component" value="Unassembled WGS sequence"/>
</dbReference>
<keyword evidence="1" id="KW-1133">Transmembrane helix</keyword>
<dbReference type="EMBL" id="BTSY01000005">
    <property type="protein sequence ID" value="GMT28559.1"/>
    <property type="molecule type" value="Genomic_DNA"/>
</dbReference>
<accession>A0AAV5WCU1</accession>
<evidence type="ECO:0000313" key="2">
    <source>
        <dbReference type="EMBL" id="GMT28559.1"/>
    </source>
</evidence>
<keyword evidence="1" id="KW-0812">Transmembrane</keyword>
<proteinExistence type="predicted"/>
<name>A0AAV5WCU1_9BILA</name>
<evidence type="ECO:0008006" key="4">
    <source>
        <dbReference type="Google" id="ProtNLM"/>
    </source>
</evidence>
<organism evidence="2 3">
    <name type="scientific">Pristionchus fissidentatus</name>
    <dbReference type="NCBI Taxonomy" id="1538716"/>
    <lineage>
        <taxon>Eukaryota</taxon>
        <taxon>Metazoa</taxon>
        <taxon>Ecdysozoa</taxon>
        <taxon>Nematoda</taxon>
        <taxon>Chromadorea</taxon>
        <taxon>Rhabditida</taxon>
        <taxon>Rhabditina</taxon>
        <taxon>Diplogasteromorpha</taxon>
        <taxon>Diplogasteroidea</taxon>
        <taxon>Neodiplogasteridae</taxon>
        <taxon>Pristionchus</taxon>
    </lineage>
</organism>
<feature type="transmembrane region" description="Helical" evidence="1">
    <location>
        <begin position="50"/>
        <end position="67"/>
    </location>
</feature>
<feature type="non-terminal residue" evidence="2">
    <location>
        <position position="166"/>
    </location>
</feature>
<comment type="caution">
    <text evidence="2">The sequence shown here is derived from an EMBL/GenBank/DDBJ whole genome shotgun (WGS) entry which is preliminary data.</text>
</comment>
<keyword evidence="1" id="KW-0472">Membrane</keyword>
<evidence type="ECO:0000313" key="3">
    <source>
        <dbReference type="Proteomes" id="UP001432322"/>
    </source>
</evidence>
<feature type="transmembrane region" description="Helical" evidence="1">
    <location>
        <begin position="88"/>
        <end position="106"/>
    </location>
</feature>